<dbReference type="AlphaFoldDB" id="A0A1B9IC19"/>
<feature type="signal peptide" evidence="3">
    <location>
        <begin position="1"/>
        <end position="18"/>
    </location>
</feature>
<dbReference type="EMBL" id="CP144519">
    <property type="protein sequence ID" value="WWC67151.1"/>
    <property type="molecule type" value="Genomic_DNA"/>
</dbReference>
<protein>
    <submittedName>
        <fullName evidence="5">Oxidoreductase</fullName>
    </submittedName>
</protein>
<evidence type="ECO:0000256" key="3">
    <source>
        <dbReference type="SAM" id="SignalP"/>
    </source>
</evidence>
<dbReference type="Gene3D" id="3.40.50.720">
    <property type="entry name" value="NAD(P)-binding Rossmann-like Domain"/>
    <property type="match status" value="1"/>
</dbReference>
<dbReference type="GeneID" id="30168637"/>
<organism evidence="5">
    <name type="scientific">Kwoniella pini CBS 10737</name>
    <dbReference type="NCBI Taxonomy" id="1296096"/>
    <lineage>
        <taxon>Eukaryota</taxon>
        <taxon>Fungi</taxon>
        <taxon>Dikarya</taxon>
        <taxon>Basidiomycota</taxon>
        <taxon>Agaricomycotina</taxon>
        <taxon>Tremellomycetes</taxon>
        <taxon>Tremellales</taxon>
        <taxon>Cryptococcaceae</taxon>
        <taxon>Kwoniella</taxon>
    </lineage>
</organism>
<dbReference type="Proteomes" id="UP000094020">
    <property type="component" value="Chromosome 1"/>
</dbReference>
<comment type="similarity">
    <text evidence="2">Belongs to the NAD(P)-dependent epimerase/dehydratase family. Dihydroflavonol-4-reductase subfamily.</text>
</comment>
<dbReference type="STRING" id="1296096.A0A1B9IC19"/>
<reference evidence="6" key="4">
    <citation type="submission" date="2024-02" db="EMBL/GenBank/DDBJ databases">
        <title>Comparative genomics of Cryptococcus and Kwoniella reveals pathogenesis evolution and contrasting modes of karyotype evolution via chromosome fusion or intercentromeric recombination.</title>
        <authorList>
            <person name="Coelho M.A."/>
            <person name="David-Palma M."/>
            <person name="Shea T."/>
            <person name="Bowers K."/>
            <person name="McGinley-Smith S."/>
            <person name="Mohammad A.W."/>
            <person name="Gnirke A."/>
            <person name="Yurkov A.M."/>
            <person name="Nowrousian M."/>
            <person name="Sun S."/>
            <person name="Cuomo C.A."/>
            <person name="Heitman J."/>
        </authorList>
    </citation>
    <scope>NUCLEOTIDE SEQUENCE</scope>
    <source>
        <strain evidence="6">CBS 10737</strain>
    </source>
</reference>
<keyword evidence="3" id="KW-0732">Signal</keyword>
<evidence type="ECO:0000313" key="6">
    <source>
        <dbReference type="EMBL" id="WWC67151.1"/>
    </source>
</evidence>
<keyword evidence="1" id="KW-0560">Oxidoreductase</keyword>
<evidence type="ECO:0000313" key="7">
    <source>
        <dbReference type="Proteomes" id="UP000094020"/>
    </source>
</evidence>
<dbReference type="PANTHER" id="PTHR10366:SF579">
    <property type="entry name" value="3-BETA HYDROXYSTEROID DEHYDROGENASE_ISOMERASE FAMILY PROTEIN (AFU_ORTHOLOGUE AFUA_3G02250)"/>
    <property type="match status" value="1"/>
</dbReference>
<dbReference type="GO" id="GO:0016616">
    <property type="term" value="F:oxidoreductase activity, acting on the CH-OH group of donors, NAD or NADP as acceptor"/>
    <property type="evidence" value="ECO:0007669"/>
    <property type="project" value="TreeGrafter"/>
</dbReference>
<dbReference type="CDD" id="cd05227">
    <property type="entry name" value="AR_SDR_e"/>
    <property type="match status" value="1"/>
</dbReference>
<gene>
    <name evidence="5" type="ORF">I206_00268</name>
    <name evidence="6" type="ORF">I206_101058</name>
</gene>
<feature type="domain" description="NAD-dependent epimerase/dehydratase" evidence="4">
    <location>
        <begin position="4"/>
        <end position="141"/>
    </location>
</feature>
<dbReference type="KEGG" id="kpin:30168637"/>
<name>A0A1B9IC19_9TREE</name>
<evidence type="ECO:0000256" key="2">
    <source>
        <dbReference type="ARBA" id="ARBA00023445"/>
    </source>
</evidence>
<dbReference type="Pfam" id="PF01370">
    <property type="entry name" value="Epimerase"/>
    <property type="match status" value="1"/>
</dbReference>
<feature type="chain" id="PRO_5008628506" evidence="3">
    <location>
        <begin position="19"/>
        <end position="357"/>
    </location>
</feature>
<dbReference type="InterPro" id="IPR036291">
    <property type="entry name" value="NAD(P)-bd_dom_sf"/>
</dbReference>
<keyword evidence="7" id="KW-1185">Reference proteome</keyword>
<sequence>MPTVLLTGISGFLAAHVALNFLEHGWTVRGTLRSSSKEQEILNIPQYKKYVENGQLKLYVTGSLENGDYSKAIKGVDAVVHTASPVGFAGDEFRKTHLDPAKQGTVTVLEAATKEPSVKSVVVTGTYGAVGNHKGHPHTQKGLVLTEDDWNPYTIEEMDSIVETKHNPSTVFDNGSLFYMAGKKYAELAAWETQEKAKKEGREWSLAVMNCVMIFGPPIQPLNSLSNGGMSTEVLYALAKGKDQPIMPTLFTHYVDVRDAAEAHYQAVIRQAQGRFLTSAGPYDFQEIADQARELFPEQAVRFSLGTPGKYAYVDPGTYTLKNDKIQKELGIKFRPKDETIKDAFTRFFELEKQGLK</sequence>
<reference evidence="5" key="1">
    <citation type="submission" date="2013-07" db="EMBL/GenBank/DDBJ databases">
        <title>The Genome Sequence of Cryptococcus pinus CBS10737.</title>
        <authorList>
            <consortium name="The Broad Institute Genome Sequencing Platform"/>
            <person name="Cuomo C."/>
            <person name="Litvintseva A."/>
            <person name="Chen Y."/>
            <person name="Heitman J."/>
            <person name="Sun S."/>
            <person name="Springer D."/>
            <person name="Dromer F."/>
            <person name="Young S.K."/>
            <person name="Zeng Q."/>
            <person name="Gargeya S."/>
            <person name="Fitzgerald M."/>
            <person name="Abouelleil A."/>
            <person name="Alvarado L."/>
            <person name="Berlin A.M."/>
            <person name="Chapman S.B."/>
            <person name="Dewar J."/>
            <person name="Goldberg J."/>
            <person name="Griggs A."/>
            <person name="Gujja S."/>
            <person name="Hansen M."/>
            <person name="Howarth C."/>
            <person name="Imamovic A."/>
            <person name="Larimer J."/>
            <person name="McCowan C."/>
            <person name="Murphy C."/>
            <person name="Pearson M."/>
            <person name="Priest M."/>
            <person name="Roberts A."/>
            <person name="Saif S."/>
            <person name="Shea T."/>
            <person name="Sykes S."/>
            <person name="Wortman J."/>
            <person name="Nusbaum C."/>
            <person name="Birren B."/>
        </authorList>
    </citation>
    <scope>NUCLEOTIDE SEQUENCE [LARGE SCALE GENOMIC DNA]</scope>
    <source>
        <strain evidence="5">CBS 10737</strain>
    </source>
</reference>
<dbReference type="OrthoDB" id="2735536at2759"/>
<dbReference type="EMBL" id="KI894007">
    <property type="protein sequence ID" value="OCF52967.1"/>
    <property type="molecule type" value="Genomic_DNA"/>
</dbReference>
<dbReference type="InterPro" id="IPR050425">
    <property type="entry name" value="NAD(P)_dehydrat-like"/>
</dbReference>
<reference evidence="6" key="2">
    <citation type="submission" date="2013-07" db="EMBL/GenBank/DDBJ databases">
        <authorList>
            <consortium name="The Broad Institute Genome Sequencing Platform"/>
            <person name="Cuomo C."/>
            <person name="Litvintseva A."/>
            <person name="Chen Y."/>
            <person name="Heitman J."/>
            <person name="Sun S."/>
            <person name="Springer D."/>
            <person name="Dromer F."/>
            <person name="Young S.K."/>
            <person name="Zeng Q."/>
            <person name="Gargeya S."/>
            <person name="Fitzgerald M."/>
            <person name="Abouelleil A."/>
            <person name="Alvarado L."/>
            <person name="Berlin A.M."/>
            <person name="Chapman S.B."/>
            <person name="Dewar J."/>
            <person name="Goldberg J."/>
            <person name="Griggs A."/>
            <person name="Gujja S."/>
            <person name="Hansen M."/>
            <person name="Howarth C."/>
            <person name="Imamovic A."/>
            <person name="Larimer J."/>
            <person name="McCowan C."/>
            <person name="Murphy C."/>
            <person name="Pearson M."/>
            <person name="Priest M."/>
            <person name="Roberts A."/>
            <person name="Saif S."/>
            <person name="Shea T."/>
            <person name="Sykes S."/>
            <person name="Wortman J."/>
            <person name="Nusbaum C."/>
            <person name="Birren B."/>
        </authorList>
    </citation>
    <scope>NUCLEOTIDE SEQUENCE</scope>
    <source>
        <strain evidence="6">CBS 10737</strain>
    </source>
</reference>
<dbReference type="RefSeq" id="XP_019014186.1">
    <property type="nucleotide sequence ID" value="XM_019152048.1"/>
</dbReference>
<proteinExistence type="inferred from homology"/>
<evidence type="ECO:0000259" key="4">
    <source>
        <dbReference type="Pfam" id="PF01370"/>
    </source>
</evidence>
<dbReference type="InterPro" id="IPR001509">
    <property type="entry name" value="Epimerase_deHydtase"/>
</dbReference>
<dbReference type="PANTHER" id="PTHR10366">
    <property type="entry name" value="NAD DEPENDENT EPIMERASE/DEHYDRATASE"/>
    <property type="match status" value="1"/>
</dbReference>
<evidence type="ECO:0000313" key="5">
    <source>
        <dbReference type="EMBL" id="OCF52967.1"/>
    </source>
</evidence>
<reference evidence="5" key="3">
    <citation type="submission" date="2016-07" db="EMBL/GenBank/DDBJ databases">
        <title>Evolution of pathogenesis and genome organization in the Tremellales.</title>
        <authorList>
            <person name="Cuomo C."/>
            <person name="Litvintseva A."/>
            <person name="Heitman J."/>
            <person name="Chen Y."/>
            <person name="Sun S."/>
            <person name="Springer D."/>
            <person name="Dromer F."/>
            <person name="Young S."/>
            <person name="Zeng Q."/>
            <person name="Chapman S."/>
            <person name="Gujja S."/>
            <person name="Saif S."/>
            <person name="Birren B."/>
        </authorList>
    </citation>
    <scope>NUCLEOTIDE SEQUENCE</scope>
    <source>
        <strain evidence="5">CBS 10737</strain>
    </source>
</reference>
<accession>A0A1B9IC19</accession>
<evidence type="ECO:0000256" key="1">
    <source>
        <dbReference type="ARBA" id="ARBA00023002"/>
    </source>
</evidence>
<dbReference type="SUPFAM" id="SSF51735">
    <property type="entry name" value="NAD(P)-binding Rossmann-fold domains"/>
    <property type="match status" value="1"/>
</dbReference>